<feature type="region of interest" description="Disordered" evidence="1">
    <location>
        <begin position="1"/>
        <end position="25"/>
    </location>
</feature>
<dbReference type="InterPro" id="IPR023346">
    <property type="entry name" value="Lysozyme-like_dom_sf"/>
</dbReference>
<reference evidence="2" key="1">
    <citation type="submission" date="2009-01" db="EMBL/GenBank/DDBJ databases">
        <title>Complete sequence of Chromosome 1 of Burkholderia cepacia AMMD.</title>
        <authorList>
            <consortium name="US DOE Joint Genome Institute"/>
            <person name="Copeland A."/>
            <person name="Lucas S."/>
            <person name="Lapidus A."/>
            <person name="Barry K."/>
            <person name="Detter J.C."/>
            <person name="Glavina del Rio T."/>
            <person name="Hammon N."/>
            <person name="Israni S."/>
            <person name="Pitluck S."/>
            <person name="Bruce D."/>
            <person name="Chain P."/>
            <person name="Malfatti S."/>
            <person name="Shin M."/>
            <person name="Vergez L."/>
            <person name="Schmutz J."/>
            <person name="Larimer F."/>
            <person name="Land M."/>
            <person name="Hauser L."/>
            <person name="Kyrpides N."/>
            <person name="Kim E."/>
            <person name="Parke J."/>
            <person name="Coenye T."/>
            <person name="Konstantinidis K."/>
            <person name="Ramette A."/>
            <person name="Tiedje J."/>
            <person name="Richardson P."/>
        </authorList>
    </citation>
    <scope>NUCLEOTIDE SEQUENCE [LARGE SCALE GENOMIC DNA]</scope>
    <source>
        <strain evidence="2">AMMD</strain>
    </source>
</reference>
<dbReference type="InterPro" id="IPR002048">
    <property type="entry name" value="EF_hand_dom"/>
</dbReference>
<evidence type="ECO:0000256" key="1">
    <source>
        <dbReference type="SAM" id="MobiDB-lite"/>
    </source>
</evidence>
<feature type="compositionally biased region" description="Basic and acidic residues" evidence="1">
    <location>
        <begin position="230"/>
        <end position="243"/>
    </location>
</feature>
<feature type="compositionally biased region" description="Pro residues" evidence="1">
    <location>
        <begin position="161"/>
        <end position="178"/>
    </location>
</feature>
<dbReference type="GO" id="GO:0005509">
    <property type="term" value="F:calcium ion binding"/>
    <property type="evidence" value="ECO:0007669"/>
    <property type="project" value="InterPro"/>
</dbReference>
<dbReference type="Gene3D" id="1.10.530.10">
    <property type="match status" value="1"/>
</dbReference>
<feature type="compositionally biased region" description="Basic and acidic residues" evidence="1">
    <location>
        <begin position="1"/>
        <end position="18"/>
    </location>
</feature>
<feature type="compositionally biased region" description="Low complexity" evidence="1">
    <location>
        <begin position="249"/>
        <end position="261"/>
    </location>
</feature>
<protein>
    <submittedName>
        <fullName evidence="2">EF hand domain protein</fullName>
    </submittedName>
</protein>
<sequence length="989" mass="109242">MTDKHPPKQPPKKPEPDAKPAYTPLAWSYPFSPATKEGATPDTTDPMTYMKVLATAEDGFYPLGASGIWHGGIHFGQKTGEALKQDDGVRAIATGEVVAYRLDSEYPTLTYQDQRHALYSRGFVLIRHTLQLPPAPKKTEPAPAPANAPAGSPPSGGNATPPAPAPTPAPASSGPPPGETLTFFSLYMHTLDWKTYKAALDQPKTANADPKAPQLKPAPYWEVDRSYRALKPNKQDLPKRKPIDPGALGDDSSPQQQGPDDVLPEPVAGVRVRIIPNGKLLGLLPEGTELTVNEADNGGRKGWAKITKIIKGDPVGPVVGQSPDVQLKWGYVFVSELAPIPQSGPVDKVVVLKKPYPVKAGDVVAHIGQYQRYREAKPTPPLPTRPLLHLEIFAGPDLPAFITKSQARAQELPETDKPFLEILKGAKLVTKAPDPDYTLEQTGLKLVPVSDPKSRWVKVQPKTVKMPAEQPEPPAPAGKGKHKPKPAKKPEPIETSTGSPFWVDSSLGLINQMTTAPVKGWKDFPLKVSQAEGPGTDFSNVLRIIDLDKEGPQSLAREDKDASGKAKRWWNVTVGTKDGGTRQGWVREQDHPKVKLCSPWDWPGFELVDNSSTTMVDMFKRYLFVAGLAMGEDQDNFKPSADALATSDLIQKLEQAIDVNHDGKVTAAELADAQKTKWLAEAISHMVVKSESEWGGNMGKWEDILPHMKLVPWKWQNEMDRIKKLQWWEEVQSIDAKILPKEPKPWHFHPIGLIGNFKQSCNCIDTDKFIEEYKKQHSEDFGWYDNPGSKKSTLKPLNSESEQNLRQLINGIRKYFIDGSGGCDIPKISYMLATARVECYDWINGVFFGPRAEGISYEKAEIDYGVGQTARRADYARKMGNAADGDGFKYRGRGLVQITWKGKYSTFESLLNVPLVDHPEMACEWDVALRIMVIGMTQGTFTGSSLKDFINESTTNYHDARQIINGFDKADIIAGYAKKFEEILKESKS</sequence>
<feature type="region of interest" description="Disordered" evidence="1">
    <location>
        <begin position="230"/>
        <end position="264"/>
    </location>
</feature>
<gene>
    <name evidence="2" type="ordered locus">Bamb_2226</name>
</gene>
<dbReference type="PROSITE" id="PS50222">
    <property type="entry name" value="EF_HAND_2"/>
    <property type="match status" value="1"/>
</dbReference>
<dbReference type="EMBL" id="CP000440">
    <property type="protein sequence ID" value="ABI87782.1"/>
    <property type="molecule type" value="Genomic_DNA"/>
</dbReference>
<evidence type="ECO:0000313" key="2">
    <source>
        <dbReference type="EMBL" id="ABI87782.1"/>
    </source>
</evidence>
<dbReference type="GeneID" id="93085570"/>
<feature type="compositionally biased region" description="Low complexity" evidence="1">
    <location>
        <begin position="145"/>
        <end position="160"/>
    </location>
</feature>
<dbReference type="KEGG" id="bam:Bamb_2226"/>
<feature type="region of interest" description="Disordered" evidence="1">
    <location>
        <begin position="134"/>
        <end position="178"/>
    </location>
</feature>
<proteinExistence type="predicted"/>
<dbReference type="AlphaFoldDB" id="Q0BDJ1"/>
<feature type="region of interest" description="Disordered" evidence="1">
    <location>
        <begin position="461"/>
        <end position="500"/>
    </location>
</feature>
<dbReference type="InterPro" id="IPR018247">
    <property type="entry name" value="EF_Hand_1_Ca_BS"/>
</dbReference>
<dbReference type="RefSeq" id="WP_011657435.1">
    <property type="nucleotide sequence ID" value="NC_008390.1"/>
</dbReference>
<dbReference type="Proteomes" id="UP000000662">
    <property type="component" value="Chromosome 1"/>
</dbReference>
<dbReference type="PROSITE" id="PS00018">
    <property type="entry name" value="EF_HAND_1"/>
    <property type="match status" value="1"/>
</dbReference>
<dbReference type="SUPFAM" id="SSF53955">
    <property type="entry name" value="Lysozyme-like"/>
    <property type="match status" value="1"/>
</dbReference>
<organism evidence="2 3">
    <name type="scientific">Burkholderia ambifaria (strain ATCC BAA-244 / DSM 16087 / CCUG 44356 / LMG 19182 / AMMD)</name>
    <name type="common">Burkholderia cepacia (strain AMMD)</name>
    <dbReference type="NCBI Taxonomy" id="339670"/>
    <lineage>
        <taxon>Bacteria</taxon>
        <taxon>Pseudomonadati</taxon>
        <taxon>Pseudomonadota</taxon>
        <taxon>Betaproteobacteria</taxon>
        <taxon>Burkholderiales</taxon>
        <taxon>Burkholderiaceae</taxon>
        <taxon>Burkholderia</taxon>
        <taxon>Burkholderia cepacia complex</taxon>
    </lineage>
</organism>
<keyword evidence="3" id="KW-1185">Reference proteome</keyword>
<dbReference type="PATRIC" id="fig|339670.21.peg.2705"/>
<name>Q0BDJ1_BURCM</name>
<evidence type="ECO:0000313" key="3">
    <source>
        <dbReference type="Proteomes" id="UP000000662"/>
    </source>
</evidence>
<dbReference type="eggNOG" id="COG3179">
    <property type="taxonomic scope" value="Bacteria"/>
</dbReference>
<accession>Q0BDJ1</accession>